<accession>A0A517Q0T5</accession>
<feature type="compositionally biased region" description="Polar residues" evidence="1">
    <location>
        <begin position="347"/>
        <end position="359"/>
    </location>
</feature>
<dbReference type="Proteomes" id="UP000315647">
    <property type="component" value="Chromosome"/>
</dbReference>
<evidence type="ECO:0000313" key="3">
    <source>
        <dbReference type="EMBL" id="QDT25244.1"/>
    </source>
</evidence>
<sequence length="366" mass="41038" precursor="true">MTQFHLSKSERLWSFYLLLLFALAGLSGCAHNSCGEGESCPSVSCRVKKCLLFHHDKCSPKPYWSLDGYQTDLDKYFVKYAARKCARESLKTMACNCKDKPSKAFRKGYQEAYIDIALGESGVVPPVPPEEYWAAHYRTPEGYMEVQDWFTGYKLGSEHARADGRYDYNRIATPYSLAGWEQPVTEPWDGNVVYPQEASPSEAPFQSQPAPAPAATPSLRKPETTLPPPPAAAPRTPLKTVPQKHLPQPPPLQVAPEKTRQPQPRPLIPQPKIKPRPPVTAPKPSFKAQHTPLPKPGAKQNYHRLQEPASPAYINDDPPPSPYSLQSYPYTPLPGTEPQLETRRNINQIGGQRLHQSSVIEDYPFR</sequence>
<reference evidence="3 4" key="1">
    <citation type="submission" date="2019-03" db="EMBL/GenBank/DDBJ databases">
        <title>Deep-cultivation of Planctomycetes and their phenomic and genomic characterization uncovers novel biology.</title>
        <authorList>
            <person name="Wiegand S."/>
            <person name="Jogler M."/>
            <person name="Boedeker C."/>
            <person name="Pinto D."/>
            <person name="Vollmers J."/>
            <person name="Rivas-Marin E."/>
            <person name="Kohn T."/>
            <person name="Peeters S.H."/>
            <person name="Heuer A."/>
            <person name="Rast P."/>
            <person name="Oberbeckmann S."/>
            <person name="Bunk B."/>
            <person name="Jeske O."/>
            <person name="Meyerdierks A."/>
            <person name="Storesund J.E."/>
            <person name="Kallscheuer N."/>
            <person name="Luecker S."/>
            <person name="Lage O.M."/>
            <person name="Pohl T."/>
            <person name="Merkel B.J."/>
            <person name="Hornburger P."/>
            <person name="Mueller R.-W."/>
            <person name="Bruemmer F."/>
            <person name="Labrenz M."/>
            <person name="Spormann A.M."/>
            <person name="Op den Camp H."/>
            <person name="Overmann J."/>
            <person name="Amann R."/>
            <person name="Jetten M.S.M."/>
            <person name="Mascher T."/>
            <person name="Medema M.H."/>
            <person name="Devos D.P."/>
            <person name="Kaster A.-K."/>
            <person name="Ovreas L."/>
            <person name="Rohde M."/>
            <person name="Galperin M.Y."/>
            <person name="Jogler C."/>
        </authorList>
    </citation>
    <scope>NUCLEOTIDE SEQUENCE [LARGE SCALE GENOMIC DNA]</scope>
    <source>
        <strain evidence="3 4">Enr10</strain>
    </source>
</reference>
<organism evidence="3 4">
    <name type="scientific">Gimesia panareensis</name>
    <dbReference type="NCBI Taxonomy" id="2527978"/>
    <lineage>
        <taxon>Bacteria</taxon>
        <taxon>Pseudomonadati</taxon>
        <taxon>Planctomycetota</taxon>
        <taxon>Planctomycetia</taxon>
        <taxon>Planctomycetales</taxon>
        <taxon>Planctomycetaceae</taxon>
        <taxon>Gimesia</taxon>
    </lineage>
</organism>
<name>A0A517Q0T5_9PLAN</name>
<evidence type="ECO:0000256" key="2">
    <source>
        <dbReference type="SAM" id="SignalP"/>
    </source>
</evidence>
<feature type="chain" id="PRO_5022143632" description="Filamentous hemagglutinin" evidence="2">
    <location>
        <begin position="33"/>
        <end position="366"/>
    </location>
</feature>
<feature type="compositionally biased region" description="Low complexity" evidence="1">
    <location>
        <begin position="323"/>
        <end position="334"/>
    </location>
</feature>
<keyword evidence="4" id="KW-1185">Reference proteome</keyword>
<feature type="signal peptide" evidence="2">
    <location>
        <begin position="1"/>
        <end position="32"/>
    </location>
</feature>
<feature type="compositionally biased region" description="Low complexity" evidence="1">
    <location>
        <begin position="198"/>
        <end position="219"/>
    </location>
</feature>
<evidence type="ECO:0008006" key="5">
    <source>
        <dbReference type="Google" id="ProtNLM"/>
    </source>
</evidence>
<dbReference type="RefSeq" id="WP_145448062.1">
    <property type="nucleotide sequence ID" value="NZ_CP037421.1"/>
</dbReference>
<proteinExistence type="predicted"/>
<protein>
    <recommendedName>
        <fullName evidence="5">Filamentous hemagglutinin</fullName>
    </recommendedName>
</protein>
<feature type="region of interest" description="Disordered" evidence="1">
    <location>
        <begin position="191"/>
        <end position="338"/>
    </location>
</feature>
<feature type="region of interest" description="Disordered" evidence="1">
    <location>
        <begin position="347"/>
        <end position="366"/>
    </location>
</feature>
<evidence type="ECO:0000256" key="1">
    <source>
        <dbReference type="SAM" id="MobiDB-lite"/>
    </source>
</evidence>
<gene>
    <name evidence="3" type="ORF">Enr10x_05390</name>
</gene>
<dbReference type="EMBL" id="CP037421">
    <property type="protein sequence ID" value="QDT25244.1"/>
    <property type="molecule type" value="Genomic_DNA"/>
</dbReference>
<evidence type="ECO:0000313" key="4">
    <source>
        <dbReference type="Proteomes" id="UP000315647"/>
    </source>
</evidence>
<keyword evidence="2" id="KW-0732">Signal</keyword>
<dbReference type="AlphaFoldDB" id="A0A517Q0T5"/>